<gene>
    <name evidence="1" type="ORF">LPAF129_09090</name>
</gene>
<dbReference type="Proteomes" id="UP001055149">
    <property type="component" value="Unassembled WGS sequence"/>
</dbReference>
<accession>A0ABQ5JH81</accession>
<keyword evidence="2" id="KW-1185">Reference proteome</keyword>
<dbReference type="EMBL" id="BQXH01000007">
    <property type="protein sequence ID" value="GKS81223.1"/>
    <property type="molecule type" value="Genomic_DNA"/>
</dbReference>
<name>A0ABQ5JH81_9LACO</name>
<comment type="caution">
    <text evidence="1">The sequence shown here is derived from an EMBL/GenBank/DDBJ whole genome shotgun (WGS) entry which is preliminary data.</text>
</comment>
<proteinExistence type="predicted"/>
<reference evidence="1" key="1">
    <citation type="journal article" date="2022" name="Int. J. Syst. Evol. Microbiol.">
        <title>A novel species of lactic acid bacteria, Ligilactobacillus pabuli sp. nov., isolated from alfalfa silage.</title>
        <authorList>
            <person name="Tohno M."/>
            <person name="Tanizawa Y."/>
            <person name="Sawada H."/>
            <person name="Sakamoto M."/>
            <person name="Ohkuma M."/>
            <person name="Kobayashi H."/>
        </authorList>
    </citation>
    <scope>NUCLEOTIDE SEQUENCE</scope>
    <source>
        <strain evidence="1">AF129</strain>
    </source>
</reference>
<dbReference type="RefSeq" id="WP_244054987.1">
    <property type="nucleotide sequence ID" value="NZ_BQXH01000007.1"/>
</dbReference>
<protein>
    <submittedName>
        <fullName evidence="1">Uncharacterized protein</fullName>
    </submittedName>
</protein>
<evidence type="ECO:0000313" key="1">
    <source>
        <dbReference type="EMBL" id="GKS81223.1"/>
    </source>
</evidence>
<evidence type="ECO:0000313" key="2">
    <source>
        <dbReference type="Proteomes" id="UP001055149"/>
    </source>
</evidence>
<organism evidence="1 2">
    <name type="scientific">Ligilactobacillus pabuli</name>
    <dbReference type="NCBI Taxonomy" id="2886039"/>
    <lineage>
        <taxon>Bacteria</taxon>
        <taxon>Bacillati</taxon>
        <taxon>Bacillota</taxon>
        <taxon>Bacilli</taxon>
        <taxon>Lactobacillales</taxon>
        <taxon>Lactobacillaceae</taxon>
        <taxon>Ligilactobacillus</taxon>
    </lineage>
</organism>
<sequence>MAEEVWGMVCADYLENGDKLRAPSAVNQVEHADVAFVILVKMDVAKYLQDGPLVKKNLAIPAWANQLAQDKQINFSALLTKAIAQELEH</sequence>